<sequence>MDGRCVRVLKGHRYNAYGCAFSPNGRHIASVSSDKRVRVWRVEDGKCVADLEGHSTYVYWVTWSPDGQRVASASQDTTVRVWTPFSKPPRCVCVFAEHMTTISACAFHPSGQMLASACQDGKVRLWKVPDITNSRRSRSSSRSNSPFRRENSPGLEGYAYEEKPHDTLTGHIAEVSCLDFSPSGRFLASSSWDNTIRIWTLAPSRSRGLINSLSRGIGKPPEGSGGGRANAIDSPTVRATRWRSSATLRGHKDWVLCCAFPAKGVGQQNTTRSLRNPGRTSQTPEILASSSRDGTVRLWQYRGCMEGLGHRRGLWDCVRIFRKAPRDRQGWSMVPLGIALSQDARVVIAGYSSGLRAWSTERATMAVLQGHKSTVQAVCINTNGSLAATASLDSDVRLWKLLTVQHIETELQKCIPKLNVVLPLLLDYVCGPPRPPFTLAQFSEEEVSINTESDDFDSTTVGESSSSEADLDSYPVCRGRSSERDSETWAEGQLCAHITELWNTI</sequence>
<dbReference type="GO" id="GO:0005669">
    <property type="term" value="C:transcription factor TFIID complex"/>
    <property type="evidence" value="ECO:0007669"/>
    <property type="project" value="TreeGrafter"/>
</dbReference>
<organism evidence="5">
    <name type="scientific">Amorphochlora amoebiformis</name>
    <dbReference type="NCBI Taxonomy" id="1561963"/>
    <lineage>
        <taxon>Eukaryota</taxon>
        <taxon>Sar</taxon>
        <taxon>Rhizaria</taxon>
        <taxon>Cercozoa</taxon>
        <taxon>Chlorarachniophyceae</taxon>
        <taxon>Amorphochlora</taxon>
    </lineage>
</organism>
<dbReference type="GO" id="GO:0006367">
    <property type="term" value="P:transcription initiation at RNA polymerase II promoter"/>
    <property type="evidence" value="ECO:0007669"/>
    <property type="project" value="TreeGrafter"/>
</dbReference>
<dbReference type="PANTHER" id="PTHR19879:SF9">
    <property type="entry name" value="TRANSCRIPTION INITIATION FACTOR TFIID SUBUNIT 5"/>
    <property type="match status" value="1"/>
</dbReference>
<feature type="repeat" description="WD" evidence="3">
    <location>
        <begin position="368"/>
        <end position="409"/>
    </location>
</feature>
<feature type="region of interest" description="Disordered" evidence="4">
    <location>
        <begin position="268"/>
        <end position="288"/>
    </location>
</feature>
<gene>
    <name evidence="5" type="ORF">LAMO00422_LOCUS7695</name>
</gene>
<feature type="compositionally biased region" description="Polar residues" evidence="4">
    <location>
        <begin position="458"/>
        <end position="468"/>
    </location>
</feature>
<evidence type="ECO:0000256" key="1">
    <source>
        <dbReference type="ARBA" id="ARBA00022574"/>
    </source>
</evidence>
<dbReference type="InterPro" id="IPR015943">
    <property type="entry name" value="WD40/YVTN_repeat-like_dom_sf"/>
</dbReference>
<evidence type="ECO:0000313" key="5">
    <source>
        <dbReference type="EMBL" id="CAD8444436.1"/>
    </source>
</evidence>
<reference evidence="5" key="1">
    <citation type="submission" date="2021-01" db="EMBL/GenBank/DDBJ databases">
        <authorList>
            <person name="Corre E."/>
            <person name="Pelletier E."/>
            <person name="Niang G."/>
            <person name="Scheremetjew M."/>
            <person name="Finn R."/>
            <person name="Kale V."/>
            <person name="Holt S."/>
            <person name="Cochrane G."/>
            <person name="Meng A."/>
            <person name="Brown T."/>
            <person name="Cohen L."/>
        </authorList>
    </citation>
    <scope>NUCLEOTIDE SEQUENCE</scope>
    <source>
        <strain evidence="5">CCMP2058</strain>
    </source>
</reference>
<dbReference type="EMBL" id="HBEM01010986">
    <property type="protein sequence ID" value="CAD8444436.1"/>
    <property type="molecule type" value="Transcribed_RNA"/>
</dbReference>
<feature type="repeat" description="WD" evidence="3">
    <location>
        <begin position="9"/>
        <end position="50"/>
    </location>
</feature>
<feature type="region of interest" description="Disordered" evidence="4">
    <location>
        <begin position="449"/>
        <end position="479"/>
    </location>
</feature>
<dbReference type="InterPro" id="IPR001680">
    <property type="entry name" value="WD40_rpt"/>
</dbReference>
<keyword evidence="1 3" id="KW-0853">WD repeat</keyword>
<evidence type="ECO:0008006" key="6">
    <source>
        <dbReference type="Google" id="ProtNLM"/>
    </source>
</evidence>
<feature type="repeat" description="WD" evidence="3">
    <location>
        <begin position="51"/>
        <end position="82"/>
    </location>
</feature>
<evidence type="ECO:0000256" key="4">
    <source>
        <dbReference type="SAM" id="MobiDB-lite"/>
    </source>
</evidence>
<dbReference type="GO" id="GO:0016251">
    <property type="term" value="F:RNA polymerase II general transcription initiation factor activity"/>
    <property type="evidence" value="ECO:0007669"/>
    <property type="project" value="TreeGrafter"/>
</dbReference>
<dbReference type="PROSITE" id="PS50294">
    <property type="entry name" value="WD_REPEATS_REGION"/>
    <property type="match status" value="5"/>
</dbReference>
<keyword evidence="2" id="KW-0677">Repeat</keyword>
<name>A0A7S0D5R0_9EUKA</name>
<evidence type="ECO:0000256" key="3">
    <source>
        <dbReference type="PROSITE-ProRule" id="PRU00221"/>
    </source>
</evidence>
<proteinExistence type="predicted"/>
<dbReference type="SUPFAM" id="SSF50978">
    <property type="entry name" value="WD40 repeat-like"/>
    <property type="match status" value="1"/>
</dbReference>
<feature type="repeat" description="WD" evidence="3">
    <location>
        <begin position="168"/>
        <end position="201"/>
    </location>
</feature>
<feature type="repeat" description="WD" evidence="3">
    <location>
        <begin position="95"/>
        <end position="128"/>
    </location>
</feature>
<dbReference type="SMART" id="SM00320">
    <property type="entry name" value="WD40"/>
    <property type="match status" value="7"/>
</dbReference>
<dbReference type="CDD" id="cd00200">
    <property type="entry name" value="WD40"/>
    <property type="match status" value="1"/>
</dbReference>
<dbReference type="PROSITE" id="PS50082">
    <property type="entry name" value="WD_REPEATS_2"/>
    <property type="match status" value="5"/>
</dbReference>
<accession>A0A7S0D5R0</accession>
<dbReference type="Gene3D" id="2.130.10.10">
    <property type="entry name" value="YVTN repeat-like/Quinoprotein amine dehydrogenase"/>
    <property type="match status" value="3"/>
</dbReference>
<dbReference type="AlphaFoldDB" id="A0A7S0D5R0"/>
<feature type="region of interest" description="Disordered" evidence="4">
    <location>
        <begin position="134"/>
        <end position="158"/>
    </location>
</feature>
<dbReference type="InterPro" id="IPR036322">
    <property type="entry name" value="WD40_repeat_dom_sf"/>
</dbReference>
<dbReference type="PANTHER" id="PTHR19879">
    <property type="entry name" value="TRANSCRIPTION INITIATION FACTOR TFIID"/>
    <property type="match status" value="1"/>
</dbReference>
<dbReference type="PRINTS" id="PR00320">
    <property type="entry name" value="GPROTEINBRPT"/>
</dbReference>
<evidence type="ECO:0000256" key="2">
    <source>
        <dbReference type="ARBA" id="ARBA00022737"/>
    </source>
</evidence>
<dbReference type="InterPro" id="IPR020472">
    <property type="entry name" value="WD40_PAC1"/>
</dbReference>
<protein>
    <recommendedName>
        <fullName evidence="6">Anaphase-promoting complex subunit 4 WD40 domain-containing protein</fullName>
    </recommendedName>
</protein>
<dbReference type="Pfam" id="PF00400">
    <property type="entry name" value="WD40"/>
    <property type="match status" value="6"/>
</dbReference>